<dbReference type="InterPro" id="IPR005331">
    <property type="entry name" value="Sulfotransferase"/>
</dbReference>
<evidence type="ECO:0000313" key="2">
    <source>
        <dbReference type="Proteomes" id="UP000555411"/>
    </source>
</evidence>
<gene>
    <name evidence="1" type="ORF">H7F16_11615</name>
</gene>
<dbReference type="Pfam" id="PF03567">
    <property type="entry name" value="Sulfotransfer_2"/>
    <property type="match status" value="1"/>
</dbReference>
<dbReference type="Gene3D" id="3.40.50.300">
    <property type="entry name" value="P-loop containing nucleotide triphosphate hydrolases"/>
    <property type="match status" value="1"/>
</dbReference>
<dbReference type="EMBL" id="JACLQD010000003">
    <property type="protein sequence ID" value="MBC2836154.1"/>
    <property type="molecule type" value="Genomic_DNA"/>
</dbReference>
<comment type="caution">
    <text evidence="1">The sequence shown here is derived from an EMBL/GenBank/DDBJ whole genome shotgun (WGS) entry which is preliminary data.</text>
</comment>
<dbReference type="GO" id="GO:0008146">
    <property type="term" value="F:sulfotransferase activity"/>
    <property type="evidence" value="ECO:0007669"/>
    <property type="project" value="InterPro"/>
</dbReference>
<sequence>MAVFSCRGHSVLFVHIPKCAGTSVTAMLEGLGEKRFDDRIRIGRHALRPRHLPREALERIFLPGMFDYSFMMVRNPVERVLSEYRYQCRKAFPRWQAILGFDRWLALSLARAAQDPWYRENHFRPQTDFRVFDCDVFRIEEGLAPLVGKLAAITGMDMPAVTEHRNRTEAQDIRMTRRSLESILRTYRADFEAFGYPSEVQDYHSLLR</sequence>
<protein>
    <submittedName>
        <fullName evidence="1">Sulfotransferase family 2 domain-containing protein</fullName>
    </submittedName>
</protein>
<name>A0A842IAM1_9RHOB</name>
<dbReference type="RefSeq" id="WP_185797767.1">
    <property type="nucleotide sequence ID" value="NZ_JACLQD010000003.1"/>
</dbReference>
<dbReference type="GO" id="GO:0016020">
    <property type="term" value="C:membrane"/>
    <property type="evidence" value="ECO:0007669"/>
    <property type="project" value="InterPro"/>
</dbReference>
<dbReference type="InterPro" id="IPR027417">
    <property type="entry name" value="P-loop_NTPase"/>
</dbReference>
<accession>A0A842IAM1</accession>
<keyword evidence="1" id="KW-0808">Transferase</keyword>
<evidence type="ECO:0000313" key="1">
    <source>
        <dbReference type="EMBL" id="MBC2836154.1"/>
    </source>
</evidence>
<dbReference type="Proteomes" id="UP000555411">
    <property type="component" value="Unassembled WGS sequence"/>
</dbReference>
<organism evidence="1 2">
    <name type="scientific">Paragemmobacter straminiformis</name>
    <dbReference type="NCBI Taxonomy" id="2045119"/>
    <lineage>
        <taxon>Bacteria</taxon>
        <taxon>Pseudomonadati</taxon>
        <taxon>Pseudomonadota</taxon>
        <taxon>Alphaproteobacteria</taxon>
        <taxon>Rhodobacterales</taxon>
        <taxon>Paracoccaceae</taxon>
        <taxon>Paragemmobacter</taxon>
    </lineage>
</organism>
<dbReference type="AlphaFoldDB" id="A0A842IAM1"/>
<reference evidence="1 2" key="1">
    <citation type="journal article" date="2017" name="Int. J. Syst. Evol. Microbiol.">
        <title>Gemmobacter straminiformis sp. nov., isolated from an artificial fountain.</title>
        <authorList>
            <person name="Kang J.Y."/>
            <person name="Kim M.J."/>
            <person name="Chun J."/>
            <person name="Son K.P."/>
            <person name="Jahng K.Y."/>
        </authorList>
    </citation>
    <scope>NUCLEOTIDE SEQUENCE [LARGE SCALE GENOMIC DNA]</scope>
    <source>
        <strain evidence="1 2">CAM-8</strain>
    </source>
</reference>
<keyword evidence="2" id="KW-1185">Reference proteome</keyword>
<proteinExistence type="predicted"/>
<dbReference type="SUPFAM" id="SSF52540">
    <property type="entry name" value="P-loop containing nucleoside triphosphate hydrolases"/>
    <property type="match status" value="1"/>
</dbReference>